<dbReference type="Pfam" id="PF13419">
    <property type="entry name" value="HAD_2"/>
    <property type="match status" value="1"/>
</dbReference>
<dbReference type="InterPro" id="IPR023214">
    <property type="entry name" value="HAD_sf"/>
</dbReference>
<organism evidence="1 2">
    <name type="scientific">Ruminococcus hominis</name>
    <dbReference type="NCBI Taxonomy" id="2763065"/>
    <lineage>
        <taxon>Bacteria</taxon>
        <taxon>Bacillati</taxon>
        <taxon>Bacillota</taxon>
        <taxon>Clostridia</taxon>
        <taxon>Eubacteriales</taxon>
        <taxon>Oscillospiraceae</taxon>
        <taxon>Ruminococcus</taxon>
    </lineage>
</organism>
<protein>
    <submittedName>
        <fullName evidence="1">HAD-IA family hydrolase</fullName>
    </submittedName>
</protein>
<gene>
    <name evidence="1" type="ORF">H8S40_09525</name>
</gene>
<dbReference type="GO" id="GO:0016787">
    <property type="term" value="F:hydrolase activity"/>
    <property type="evidence" value="ECO:0007669"/>
    <property type="project" value="UniProtKB-KW"/>
</dbReference>
<dbReference type="SFLD" id="SFLDS00003">
    <property type="entry name" value="Haloacid_Dehalogenase"/>
    <property type="match status" value="1"/>
</dbReference>
<dbReference type="InterPro" id="IPR006439">
    <property type="entry name" value="HAD-SF_hydro_IA"/>
</dbReference>
<name>A0ABR7G8P5_9FIRM</name>
<accession>A0ABR7G8P5</accession>
<dbReference type="InterPro" id="IPR050155">
    <property type="entry name" value="HAD-like_hydrolase_sf"/>
</dbReference>
<dbReference type="NCBIfam" id="TIGR01549">
    <property type="entry name" value="HAD-SF-IA-v1"/>
    <property type="match status" value="1"/>
</dbReference>
<dbReference type="SUPFAM" id="SSF56784">
    <property type="entry name" value="HAD-like"/>
    <property type="match status" value="1"/>
</dbReference>
<dbReference type="Gene3D" id="3.40.50.1000">
    <property type="entry name" value="HAD superfamily/HAD-like"/>
    <property type="match status" value="1"/>
</dbReference>
<keyword evidence="2" id="KW-1185">Reference proteome</keyword>
<comment type="caution">
    <text evidence="1">The sequence shown here is derived from an EMBL/GenBank/DDBJ whole genome shotgun (WGS) entry which is preliminary data.</text>
</comment>
<dbReference type="PANTHER" id="PTHR43434">
    <property type="entry name" value="PHOSPHOGLYCOLATE PHOSPHATASE"/>
    <property type="match status" value="1"/>
</dbReference>
<reference evidence="1 2" key="1">
    <citation type="submission" date="2020-08" db="EMBL/GenBank/DDBJ databases">
        <title>Genome public.</title>
        <authorList>
            <person name="Liu C."/>
            <person name="Sun Q."/>
        </authorList>
    </citation>
    <scope>NUCLEOTIDE SEQUENCE [LARGE SCALE GENOMIC DNA]</scope>
    <source>
        <strain evidence="1 2">NSJ-13</strain>
    </source>
</reference>
<dbReference type="PANTHER" id="PTHR43434:SF1">
    <property type="entry name" value="PHOSPHOGLYCOLATE PHOSPHATASE"/>
    <property type="match status" value="1"/>
</dbReference>
<evidence type="ECO:0000313" key="2">
    <source>
        <dbReference type="Proteomes" id="UP000631576"/>
    </source>
</evidence>
<sequence length="218" mass="24247">MYKACIFDLDGTLTNTLDSLVYSTNETLKEMKLPQISEEQCRLFVGNGARVQMEKALGSSGSENLDRIEEAMQIYGRIFDANCTYHVVPYEGITEMLESMKNRGLKLAVLSNKPHKQAVHVVETIFGKETFQWIQGQIDTVPRKPDPTAVLQIAEKLGATPEETLYIGDSEVDVATGKNAQMHTVGVTWGFRGKEVLEDAGAELIVDSPEEIMNMIED</sequence>
<evidence type="ECO:0000313" key="1">
    <source>
        <dbReference type="EMBL" id="MBC5683803.1"/>
    </source>
</evidence>
<dbReference type="InterPro" id="IPR023198">
    <property type="entry name" value="PGP-like_dom2"/>
</dbReference>
<dbReference type="InterPro" id="IPR036412">
    <property type="entry name" value="HAD-like_sf"/>
</dbReference>
<dbReference type="SFLD" id="SFLDG01135">
    <property type="entry name" value="C1.5.6:_HAD__Beta-PGM__Phospha"/>
    <property type="match status" value="1"/>
</dbReference>
<dbReference type="InterPro" id="IPR041492">
    <property type="entry name" value="HAD_2"/>
</dbReference>
<dbReference type="NCBIfam" id="TIGR01509">
    <property type="entry name" value="HAD-SF-IA-v3"/>
    <property type="match status" value="1"/>
</dbReference>
<dbReference type="EMBL" id="JACOPE010000001">
    <property type="protein sequence ID" value="MBC5683803.1"/>
    <property type="molecule type" value="Genomic_DNA"/>
</dbReference>
<proteinExistence type="predicted"/>
<dbReference type="SFLD" id="SFLDG01129">
    <property type="entry name" value="C1.5:_HAD__Beta-PGM__Phosphata"/>
    <property type="match status" value="1"/>
</dbReference>
<dbReference type="Proteomes" id="UP000631576">
    <property type="component" value="Unassembled WGS sequence"/>
</dbReference>
<keyword evidence="1" id="KW-0378">Hydrolase</keyword>
<dbReference type="Gene3D" id="1.10.150.240">
    <property type="entry name" value="Putative phosphatase, domain 2"/>
    <property type="match status" value="1"/>
</dbReference>